<keyword evidence="2" id="KW-1185">Reference proteome</keyword>
<accession>A0ACC7NSR4</accession>
<dbReference type="EMBL" id="JBJURJ010000001">
    <property type="protein sequence ID" value="MFM9327040.1"/>
    <property type="molecule type" value="Genomic_DNA"/>
</dbReference>
<name>A0ACC7NSR4_9BACL</name>
<evidence type="ECO:0000313" key="2">
    <source>
        <dbReference type="Proteomes" id="UP001631969"/>
    </source>
</evidence>
<comment type="caution">
    <text evidence="1">The sequence shown here is derived from an EMBL/GenBank/DDBJ whole genome shotgun (WGS) entry which is preliminary data.</text>
</comment>
<evidence type="ECO:0000313" key="1">
    <source>
        <dbReference type="EMBL" id="MFM9327040.1"/>
    </source>
</evidence>
<organism evidence="1 2">
    <name type="scientific">Paenibacillus mesotrionivorans</name>
    <dbReference type="NCBI Taxonomy" id="3160968"/>
    <lineage>
        <taxon>Bacteria</taxon>
        <taxon>Bacillati</taxon>
        <taxon>Bacillota</taxon>
        <taxon>Bacilli</taxon>
        <taxon>Bacillales</taxon>
        <taxon>Paenibacillaceae</taxon>
        <taxon>Paenibacillus</taxon>
    </lineage>
</organism>
<gene>
    <name evidence="1" type="ORF">ACI1P1_01890</name>
</gene>
<proteinExistence type="predicted"/>
<sequence length="86" mass="9711">MANTVLTSFDTWKQFLHDRVQAAENIGISEEQISKLAFKIGDFLANKVDPENVQEKLLADLWSVADTTEQKTIARLMVKMVTDGKK</sequence>
<reference evidence="1" key="1">
    <citation type="submission" date="2024-12" db="EMBL/GenBank/DDBJ databases">
        <authorList>
            <person name="Wu N."/>
        </authorList>
    </citation>
    <scope>NUCLEOTIDE SEQUENCE</scope>
    <source>
        <strain evidence="1">P15</strain>
    </source>
</reference>
<protein>
    <submittedName>
        <fullName evidence="1">DUF3243 domain-containing protein</fullName>
    </submittedName>
</protein>
<dbReference type="Proteomes" id="UP001631969">
    <property type="component" value="Unassembled WGS sequence"/>
</dbReference>